<name>A0A075R1C1_BRELA</name>
<sequence length="325" mass="37198">MKKQLLFFFLILSTLLVSCSPTKSPYLSITVTAGEGDQLLSTIYEYDLSTKKLLMRGQVPYTSQYPLTAVDVKRQVIYYTGRDQSGLADQLQVYDLTSKQSQTLTTDLFAINELFVIDKQVILAASSKKATDNHIMPLASYDLDHKQFRFWWDPNKEDTTVKFAKPIPGTNRLYAGLYSFGESFTNLEKANQLQLQAGAEPPLYTVFEFDDRGNKIKKWFETKEELPFFALSSDQKQAFYSSATTTFTPRSYQFLELATSSKTPFTPFEQISDAFFEPGDQGLLLLGTYQKKRGVYRYDLQSKEVTLLMEEPTKAFINNFTLMEK</sequence>
<feature type="signal peptide" evidence="1">
    <location>
        <begin position="1"/>
        <end position="19"/>
    </location>
</feature>
<feature type="chain" id="PRO_5039461937" description="Lipoprotein" evidence="1">
    <location>
        <begin position="20"/>
        <end position="325"/>
    </location>
</feature>
<reference evidence="2 3" key="1">
    <citation type="journal article" date="2011" name="J. Bacteriol.">
        <title>Genome sequence of Brevibacillus laterosporus LMG 15441, a pathogen of invertebrates.</title>
        <authorList>
            <person name="Djukic M."/>
            <person name="Poehlein A."/>
            <person name="Thurmer A."/>
            <person name="Daniel R."/>
        </authorList>
    </citation>
    <scope>NUCLEOTIDE SEQUENCE [LARGE SCALE GENOMIC DNA]</scope>
    <source>
        <strain evidence="2 3">LMG 15441</strain>
    </source>
</reference>
<evidence type="ECO:0000256" key="1">
    <source>
        <dbReference type="SAM" id="SignalP"/>
    </source>
</evidence>
<keyword evidence="1" id="KW-0732">Signal</keyword>
<dbReference type="Proteomes" id="UP000005850">
    <property type="component" value="Chromosome"/>
</dbReference>
<dbReference type="RefSeq" id="WP_003337226.1">
    <property type="nucleotide sequence ID" value="NZ_CP007806.1"/>
</dbReference>
<dbReference type="AlphaFoldDB" id="A0A075R1C1"/>
<dbReference type="EMBL" id="CP007806">
    <property type="protein sequence ID" value="AIG26372.1"/>
    <property type="molecule type" value="Genomic_DNA"/>
</dbReference>
<protein>
    <recommendedName>
        <fullName evidence="4">Lipoprotein</fullName>
    </recommendedName>
</protein>
<dbReference type="KEGG" id="blr:BRLA_c020510"/>
<evidence type="ECO:0008006" key="4">
    <source>
        <dbReference type="Google" id="ProtNLM"/>
    </source>
</evidence>
<dbReference type="HOGENOM" id="CLU_070756_0_0_9"/>
<gene>
    <name evidence="2" type="ORF">BRLA_c020510</name>
</gene>
<proteinExistence type="predicted"/>
<accession>A0A075R1C1</accession>
<dbReference type="eggNOG" id="ENOG50330W4">
    <property type="taxonomic scope" value="Bacteria"/>
</dbReference>
<keyword evidence="3" id="KW-1185">Reference proteome</keyword>
<dbReference type="SUPFAM" id="SSF82171">
    <property type="entry name" value="DPP6 N-terminal domain-like"/>
    <property type="match status" value="1"/>
</dbReference>
<dbReference type="STRING" id="1042163.BRLA_c020510"/>
<evidence type="ECO:0000313" key="2">
    <source>
        <dbReference type="EMBL" id="AIG26372.1"/>
    </source>
</evidence>
<organism evidence="2 3">
    <name type="scientific">Brevibacillus laterosporus LMG 15441</name>
    <dbReference type="NCBI Taxonomy" id="1042163"/>
    <lineage>
        <taxon>Bacteria</taxon>
        <taxon>Bacillati</taxon>
        <taxon>Bacillota</taxon>
        <taxon>Bacilli</taxon>
        <taxon>Bacillales</taxon>
        <taxon>Paenibacillaceae</taxon>
        <taxon>Brevibacillus</taxon>
    </lineage>
</organism>
<evidence type="ECO:0000313" key="3">
    <source>
        <dbReference type="Proteomes" id="UP000005850"/>
    </source>
</evidence>
<dbReference type="PROSITE" id="PS51257">
    <property type="entry name" value="PROKAR_LIPOPROTEIN"/>
    <property type="match status" value="1"/>
</dbReference>